<evidence type="ECO:0000313" key="2">
    <source>
        <dbReference type="EMBL" id="RKN52649.1"/>
    </source>
</evidence>
<dbReference type="NCBIfam" id="NF047634">
    <property type="entry name" value="antiviral_Brig1"/>
    <property type="match status" value="1"/>
</dbReference>
<evidence type="ECO:0000256" key="1">
    <source>
        <dbReference type="SAM" id="MobiDB-lite"/>
    </source>
</evidence>
<keyword evidence="3" id="KW-1185">Reference proteome</keyword>
<sequence length="292" mass="32325">MTTSARERVAAFWDDHTARWLRGEDPMPTPLAAWFDSYQGVGSGTPTRDGFPEPYHGDLLGREHTPRMVVLGLNPGEYRPQFQSRDGIFAREIKEKYGSYSRWQTTYPYNRPPWTDIIGRNRYYQARLTFTRNWLQDPEADHRDLLIFESYPWHSKLITGPLRPPAEIIDAFVWQPIAELPVGEVFAFGRPWDSLAQALRLPVVSMLGAGGRHYGSAVPSRAVRVYGLPSGQLLVVEWHAGSAGPPSAKETALLRSVLTGVLNSADDAPPRPRVAGSSGAAPTAATAGRSSS</sequence>
<dbReference type="Proteomes" id="UP000279968">
    <property type="component" value="Unassembled WGS sequence"/>
</dbReference>
<dbReference type="RefSeq" id="WP_120781556.1">
    <property type="nucleotide sequence ID" value="NZ_JBHLUP010000002.1"/>
</dbReference>
<protein>
    <submittedName>
        <fullName evidence="2">Uncharacterized protein</fullName>
    </submittedName>
</protein>
<evidence type="ECO:0000313" key="3">
    <source>
        <dbReference type="Proteomes" id="UP000279968"/>
    </source>
</evidence>
<dbReference type="EMBL" id="RBAN01000004">
    <property type="protein sequence ID" value="RKN52649.1"/>
    <property type="molecule type" value="Genomic_DNA"/>
</dbReference>
<comment type="caution">
    <text evidence="2">The sequence shown here is derived from an EMBL/GenBank/DDBJ whole genome shotgun (WGS) entry which is preliminary data.</text>
</comment>
<feature type="region of interest" description="Disordered" evidence="1">
    <location>
        <begin position="263"/>
        <end position="292"/>
    </location>
</feature>
<dbReference type="AlphaFoldDB" id="A0A3A9ZWF7"/>
<dbReference type="OrthoDB" id="5120608at2"/>
<feature type="compositionally biased region" description="Low complexity" evidence="1">
    <location>
        <begin position="275"/>
        <end position="292"/>
    </location>
</feature>
<accession>A0A3A9ZWF7</accession>
<name>A0A3A9ZWF7_9ACTN</name>
<gene>
    <name evidence="2" type="ORF">D7193_22615</name>
</gene>
<reference evidence="2 3" key="1">
    <citation type="journal article" date="2015" name="Int. J. Syst. Evol. Microbiol.">
        <title>Micromonospora costi sp. nov., isolated from a leaf of Costus speciosus.</title>
        <authorList>
            <person name="Thawai C."/>
        </authorList>
    </citation>
    <scope>NUCLEOTIDE SEQUENCE [LARGE SCALE GENOMIC DNA]</scope>
    <source>
        <strain evidence="2 3">CS1-12</strain>
    </source>
</reference>
<organism evidence="2 3">
    <name type="scientific">Micromonospora costi</name>
    <dbReference type="NCBI Taxonomy" id="1530042"/>
    <lineage>
        <taxon>Bacteria</taxon>
        <taxon>Bacillati</taxon>
        <taxon>Actinomycetota</taxon>
        <taxon>Actinomycetes</taxon>
        <taxon>Micromonosporales</taxon>
        <taxon>Micromonosporaceae</taxon>
        <taxon>Micromonospora</taxon>
    </lineage>
</organism>
<proteinExistence type="predicted"/>